<evidence type="ECO:0000256" key="6">
    <source>
        <dbReference type="ARBA" id="ARBA00022842"/>
    </source>
</evidence>
<comment type="caution">
    <text evidence="8">The sequence shown here is derived from an EMBL/GenBank/DDBJ whole genome shotgun (WGS) entry which is preliminary data.</text>
</comment>
<accession>A0ABX3A0P7</accession>
<dbReference type="PANTHER" id="PTHR43250:SF2">
    <property type="entry name" value="EXODEOXYRIBONUCLEASE III"/>
    <property type="match status" value="1"/>
</dbReference>
<sequence>MKVISFNTNGIRARLHQLEELINKHQPDVIGIQETKVMDENFPIQAIKELGYHAYFYGQKSHYGVALLSKQPLNNVTKGLPQEPEDAQRRMISGQIELTNGQTLTVLNGYFPQGESCHHEVKFPYKRQFYKNLHQHLQEDYASDDLIIVMGDFNICPEDIDIGIGDQNAKRWIKNGSASFLPEEREWYQNIQNWGLYDSYRKFFGDSTAFYSWFDYRSRGFDREPRRGLRIDHILATAPTLEYCTDAGIDYDIRSMEKPSDHCPVWAEFKL</sequence>
<dbReference type="InterPro" id="IPR020847">
    <property type="entry name" value="AP_endonuclease_F1_BS"/>
</dbReference>
<dbReference type="NCBIfam" id="NF008733">
    <property type="entry name" value="PRK11756.1"/>
    <property type="match status" value="1"/>
</dbReference>
<evidence type="ECO:0000256" key="3">
    <source>
        <dbReference type="ARBA" id="ARBA00007092"/>
    </source>
</evidence>
<dbReference type="Proteomes" id="UP000094329">
    <property type="component" value="Unassembled WGS sequence"/>
</dbReference>
<dbReference type="PROSITE" id="PS51435">
    <property type="entry name" value="AP_NUCLEASE_F1_4"/>
    <property type="match status" value="1"/>
</dbReference>
<gene>
    <name evidence="8" type="ORF">BGC07_01090</name>
</gene>
<dbReference type="Gene3D" id="3.60.10.10">
    <property type="entry name" value="Endonuclease/exonuclease/phosphatase"/>
    <property type="match status" value="1"/>
</dbReference>
<dbReference type="PROSITE" id="PS00726">
    <property type="entry name" value="AP_NUCLEASE_F1_1"/>
    <property type="match status" value="1"/>
</dbReference>
<organism evidence="8 9">
    <name type="scientific">Piscirickettsia litoralis</name>
    <dbReference type="NCBI Taxonomy" id="1891921"/>
    <lineage>
        <taxon>Bacteria</taxon>
        <taxon>Pseudomonadati</taxon>
        <taxon>Pseudomonadota</taxon>
        <taxon>Gammaproteobacteria</taxon>
        <taxon>Thiotrichales</taxon>
        <taxon>Piscirickettsiaceae</taxon>
        <taxon>Piscirickettsia</taxon>
    </lineage>
</organism>
<protein>
    <submittedName>
        <fullName evidence="8">Exodeoxyribonuclease III</fullName>
    </submittedName>
</protein>
<dbReference type="InterPro" id="IPR036691">
    <property type="entry name" value="Endo/exonu/phosph_ase_sf"/>
</dbReference>
<keyword evidence="6" id="KW-0460">Magnesium</keyword>
<evidence type="ECO:0000256" key="2">
    <source>
        <dbReference type="ARBA" id="ARBA00001946"/>
    </source>
</evidence>
<name>A0ABX3A0P7_9GAMM</name>
<dbReference type="NCBIfam" id="TIGR00195">
    <property type="entry name" value="exoDNase_III"/>
    <property type="match status" value="1"/>
</dbReference>
<dbReference type="SUPFAM" id="SSF56219">
    <property type="entry name" value="DNase I-like"/>
    <property type="match status" value="1"/>
</dbReference>
<dbReference type="InterPro" id="IPR004808">
    <property type="entry name" value="AP_endonuc_1"/>
</dbReference>
<evidence type="ECO:0000313" key="8">
    <source>
        <dbReference type="EMBL" id="ODN41827.1"/>
    </source>
</evidence>
<keyword evidence="5" id="KW-0378">Hydrolase</keyword>
<evidence type="ECO:0000256" key="5">
    <source>
        <dbReference type="ARBA" id="ARBA00022801"/>
    </source>
</evidence>
<evidence type="ECO:0000259" key="7">
    <source>
        <dbReference type="Pfam" id="PF03372"/>
    </source>
</evidence>
<evidence type="ECO:0000313" key="9">
    <source>
        <dbReference type="Proteomes" id="UP000094329"/>
    </source>
</evidence>
<evidence type="ECO:0000256" key="1">
    <source>
        <dbReference type="ARBA" id="ARBA00001936"/>
    </source>
</evidence>
<dbReference type="InterPro" id="IPR020848">
    <property type="entry name" value="AP_endonuclease_F1_CS"/>
</dbReference>
<dbReference type="InterPro" id="IPR037493">
    <property type="entry name" value="ExoIII-like"/>
</dbReference>
<dbReference type="InterPro" id="IPR005135">
    <property type="entry name" value="Endo/exonuclease/phosphatase"/>
</dbReference>
<feature type="domain" description="Endonuclease/exonuclease/phosphatase" evidence="7">
    <location>
        <begin position="4"/>
        <end position="262"/>
    </location>
</feature>
<proteinExistence type="inferred from homology"/>
<keyword evidence="9" id="KW-1185">Reference proteome</keyword>
<comment type="cofactor">
    <cofactor evidence="2">
        <name>Mg(2+)</name>
        <dbReference type="ChEBI" id="CHEBI:18420"/>
    </cofactor>
</comment>
<dbReference type="EMBL" id="MDTU01000001">
    <property type="protein sequence ID" value="ODN41827.1"/>
    <property type="molecule type" value="Genomic_DNA"/>
</dbReference>
<reference evidence="8 9" key="1">
    <citation type="submission" date="2016-08" db="EMBL/GenBank/DDBJ databases">
        <title>Draft genome sequence of Candidatus Piscirickettsia litoralis, from seawater.</title>
        <authorList>
            <person name="Wan X."/>
            <person name="Lee A.J."/>
            <person name="Hou S."/>
            <person name="Donachie S.P."/>
        </authorList>
    </citation>
    <scope>NUCLEOTIDE SEQUENCE [LARGE SCALE GENOMIC DNA]</scope>
    <source>
        <strain evidence="8 9">Y2</strain>
    </source>
</reference>
<comment type="similarity">
    <text evidence="3">Belongs to the DNA repair enzymes AP/ExoA family.</text>
</comment>
<dbReference type="RefSeq" id="WP_069311629.1">
    <property type="nucleotide sequence ID" value="NZ_MDTU01000001.1"/>
</dbReference>
<comment type="cofactor">
    <cofactor evidence="1">
        <name>Mn(2+)</name>
        <dbReference type="ChEBI" id="CHEBI:29035"/>
    </cofactor>
</comment>
<evidence type="ECO:0000256" key="4">
    <source>
        <dbReference type="ARBA" id="ARBA00022723"/>
    </source>
</evidence>
<dbReference type="NCBIfam" id="TIGR00633">
    <property type="entry name" value="xth"/>
    <property type="match status" value="1"/>
</dbReference>
<dbReference type="PANTHER" id="PTHR43250">
    <property type="entry name" value="EXODEOXYRIBONUCLEASE III"/>
    <property type="match status" value="1"/>
</dbReference>
<dbReference type="CDD" id="cd09086">
    <property type="entry name" value="ExoIII-like_AP-endo"/>
    <property type="match status" value="1"/>
</dbReference>
<dbReference type="PROSITE" id="PS00727">
    <property type="entry name" value="AP_NUCLEASE_F1_2"/>
    <property type="match status" value="1"/>
</dbReference>
<keyword evidence="4" id="KW-0479">Metal-binding</keyword>
<dbReference type="Pfam" id="PF03372">
    <property type="entry name" value="Exo_endo_phos"/>
    <property type="match status" value="1"/>
</dbReference>